<dbReference type="SUPFAM" id="SSF46785">
    <property type="entry name" value="Winged helix' DNA-binding domain"/>
    <property type="match status" value="1"/>
</dbReference>
<dbReference type="PANTHER" id="PTHR24567:SF26">
    <property type="entry name" value="REGULATORY PROTEIN YEIL"/>
    <property type="match status" value="1"/>
</dbReference>
<gene>
    <name evidence="5" type="ordered locus">Weevi_0167</name>
</gene>
<protein>
    <submittedName>
        <fullName evidence="5">Transcriptional regulator, Crp/Fnr family</fullName>
    </submittedName>
</protein>
<dbReference type="PANTHER" id="PTHR24567">
    <property type="entry name" value="CRP FAMILY TRANSCRIPTIONAL REGULATORY PROTEIN"/>
    <property type="match status" value="1"/>
</dbReference>
<keyword evidence="3" id="KW-0804">Transcription</keyword>
<dbReference type="Pfam" id="PF13545">
    <property type="entry name" value="HTH_Crp_2"/>
    <property type="match status" value="1"/>
</dbReference>
<dbReference type="InterPro" id="IPR050397">
    <property type="entry name" value="Env_Response_Regulators"/>
</dbReference>
<dbReference type="PROSITE" id="PS51063">
    <property type="entry name" value="HTH_CRP_2"/>
    <property type="match status" value="1"/>
</dbReference>
<evidence type="ECO:0000313" key="5">
    <source>
        <dbReference type="EMBL" id="ADX66891.1"/>
    </source>
</evidence>
<dbReference type="InterPro" id="IPR014710">
    <property type="entry name" value="RmlC-like_jellyroll"/>
</dbReference>
<dbReference type="STRING" id="865938.Weevi_0167"/>
<dbReference type="RefSeq" id="WP_013597283.1">
    <property type="nucleotide sequence ID" value="NC_015144.1"/>
</dbReference>
<dbReference type="eggNOG" id="COG0664">
    <property type="taxonomic scope" value="Bacteria"/>
</dbReference>
<dbReference type="GO" id="GO:0005829">
    <property type="term" value="C:cytosol"/>
    <property type="evidence" value="ECO:0007669"/>
    <property type="project" value="TreeGrafter"/>
</dbReference>
<evidence type="ECO:0000259" key="4">
    <source>
        <dbReference type="PROSITE" id="PS51063"/>
    </source>
</evidence>
<evidence type="ECO:0000313" key="6">
    <source>
        <dbReference type="Proteomes" id="UP000008641"/>
    </source>
</evidence>
<keyword evidence="1" id="KW-0805">Transcription regulation</keyword>
<reference evidence="6" key="2">
    <citation type="journal article" date="2011" name="Stand. Genomic Sci.">
        <title>Complete genome sequence of Weeksella virosa type strain (9751T).</title>
        <authorList>
            <person name="Lang E."/>
            <person name="Teshima H."/>
            <person name="Lucas S."/>
            <person name="Lapidus A."/>
            <person name="Hammon N."/>
            <person name="Deshpande S."/>
            <person name="Nolan M."/>
            <person name="Cheng J."/>
            <person name="Pitluck S."/>
            <person name="Liolios K."/>
            <person name="Pagani I."/>
            <person name="Mikhailova N."/>
            <person name="Ivanova N."/>
            <person name="Mavromatis K."/>
            <person name="Pati A."/>
            <person name="Tapia R."/>
            <person name="Han C."/>
            <person name="Goodwin L."/>
            <person name="Chen A."/>
            <person name="Palaniappan K."/>
            <person name="Land M."/>
            <person name="Hauser L."/>
            <person name="Chang Y."/>
            <person name="Jeffries C."/>
            <person name="Brambilla E."/>
            <person name="Kopitz M."/>
            <person name="Rohde M."/>
            <person name="Goker M."/>
            <person name="Tindall B."/>
            <person name="Detter J."/>
            <person name="Woyke T."/>
            <person name="Bristow J."/>
            <person name="Eisen J."/>
            <person name="Markowitz V."/>
            <person name="Hugenholtz P."/>
            <person name="Klenk H."/>
            <person name="Kyrpides N."/>
        </authorList>
    </citation>
    <scope>NUCLEOTIDE SEQUENCE [LARGE SCALE GENOMIC DNA]</scope>
    <source>
        <strain evidence="6">ATCC 43766 / DSM 16922 / JCM 21250 / NBRC 16016 / NCTC 11634 / CL345/78</strain>
    </source>
</reference>
<dbReference type="HOGENOM" id="CLU_075053_7_0_10"/>
<dbReference type="Gene3D" id="1.10.10.10">
    <property type="entry name" value="Winged helix-like DNA-binding domain superfamily/Winged helix DNA-binding domain"/>
    <property type="match status" value="1"/>
</dbReference>
<dbReference type="AlphaFoldDB" id="F0NXB7"/>
<dbReference type="InterPro" id="IPR036388">
    <property type="entry name" value="WH-like_DNA-bd_sf"/>
</dbReference>
<dbReference type="InterPro" id="IPR018490">
    <property type="entry name" value="cNMP-bd_dom_sf"/>
</dbReference>
<dbReference type="SMART" id="SM00419">
    <property type="entry name" value="HTH_CRP"/>
    <property type="match status" value="1"/>
</dbReference>
<dbReference type="Proteomes" id="UP000008641">
    <property type="component" value="Chromosome"/>
</dbReference>
<evidence type="ECO:0000256" key="2">
    <source>
        <dbReference type="ARBA" id="ARBA00023125"/>
    </source>
</evidence>
<dbReference type="OrthoDB" id="9776746at2"/>
<feature type="domain" description="HTH crp-type" evidence="4">
    <location>
        <begin position="146"/>
        <end position="212"/>
    </location>
</feature>
<dbReference type="InterPro" id="IPR036390">
    <property type="entry name" value="WH_DNA-bd_sf"/>
</dbReference>
<dbReference type="InterPro" id="IPR000595">
    <property type="entry name" value="cNMP-bd_dom"/>
</dbReference>
<proteinExistence type="predicted"/>
<sequence>MISEKIAQTYPNQFEEELLAEFNELGTLVEFKAGEQLISIDQYIKTMPIILKGAIKIMREDLDGGELLLYFLERGDTCAMTMACSLGERQSKVRAVAETDGEMVMIPITKMDQWLVKYHSWRTYVFNSYNHRLDEMLLALDNLAFSNMNDRLRKYLIEVASINNGHVINKTHQEIANELNTSRVVISRLLKAFEKEGFLELNRNTIRINVSAL</sequence>
<evidence type="ECO:0000256" key="3">
    <source>
        <dbReference type="ARBA" id="ARBA00023163"/>
    </source>
</evidence>
<name>F0NXB7_WEEVC</name>
<dbReference type="SUPFAM" id="SSF51206">
    <property type="entry name" value="cAMP-binding domain-like"/>
    <property type="match status" value="1"/>
</dbReference>
<reference evidence="5 6" key="1">
    <citation type="journal article" date="2011" name="Stand. Genomic Sci.">
        <title>Complete genome sequence of Weeksella virosa type strain (9751).</title>
        <authorList>
            <person name="Lang E."/>
            <person name="Teshima H."/>
            <person name="Lucas S."/>
            <person name="Lapidus A."/>
            <person name="Hammon N."/>
            <person name="Deshpande S."/>
            <person name="Nolan M."/>
            <person name="Cheng J.F."/>
            <person name="Pitluck S."/>
            <person name="Liolios K."/>
            <person name="Pagani I."/>
            <person name="Mikhailova N."/>
            <person name="Ivanova N."/>
            <person name="Mavromatis K."/>
            <person name="Pati A."/>
            <person name="Tapia R."/>
            <person name="Han C."/>
            <person name="Goodwin L."/>
            <person name="Chen A."/>
            <person name="Palaniappan K."/>
            <person name="Land M."/>
            <person name="Hauser L."/>
            <person name="Chang Y.J."/>
            <person name="Jeffries C.D."/>
            <person name="Brambilla E.M."/>
            <person name="Kopitz M."/>
            <person name="Rohde M."/>
            <person name="Goker M."/>
            <person name="Tindall B.J."/>
            <person name="Detter J.C."/>
            <person name="Woyke T."/>
            <person name="Bristow J."/>
            <person name="Eisen J.A."/>
            <person name="Markowitz V."/>
            <person name="Hugenholtz P."/>
            <person name="Klenk H.P."/>
            <person name="Kyrpides N.C."/>
        </authorList>
    </citation>
    <scope>NUCLEOTIDE SEQUENCE [LARGE SCALE GENOMIC DNA]</scope>
    <source>
        <strain evidence="6">ATCC 43766 / DSM 16922 / JCM 21250 / NBRC 16016 / NCTC 11634 / CL345/78</strain>
    </source>
</reference>
<keyword evidence="2" id="KW-0238">DNA-binding</keyword>
<accession>F0NXB7</accession>
<organism evidence="5 6">
    <name type="scientific">Weeksella virosa (strain ATCC 43766 / DSM 16922 / JCM 21250 / CCUG 30538 / CDC 9751 / IAM 14551 / NBRC 16016 / NCTC 11634 / CL345/78)</name>
    <dbReference type="NCBI Taxonomy" id="865938"/>
    <lineage>
        <taxon>Bacteria</taxon>
        <taxon>Pseudomonadati</taxon>
        <taxon>Bacteroidota</taxon>
        <taxon>Flavobacteriia</taxon>
        <taxon>Flavobacteriales</taxon>
        <taxon>Weeksellaceae</taxon>
        <taxon>Weeksella</taxon>
    </lineage>
</organism>
<dbReference type="GO" id="GO:0003700">
    <property type="term" value="F:DNA-binding transcription factor activity"/>
    <property type="evidence" value="ECO:0007669"/>
    <property type="project" value="TreeGrafter"/>
</dbReference>
<dbReference type="EMBL" id="CP002455">
    <property type="protein sequence ID" value="ADX66891.1"/>
    <property type="molecule type" value="Genomic_DNA"/>
</dbReference>
<evidence type="ECO:0000256" key="1">
    <source>
        <dbReference type="ARBA" id="ARBA00023015"/>
    </source>
</evidence>
<dbReference type="KEGG" id="wvi:Weevi_0167"/>
<dbReference type="CDD" id="cd00038">
    <property type="entry name" value="CAP_ED"/>
    <property type="match status" value="1"/>
</dbReference>
<dbReference type="Pfam" id="PF00027">
    <property type="entry name" value="cNMP_binding"/>
    <property type="match status" value="1"/>
</dbReference>
<dbReference type="InterPro" id="IPR012318">
    <property type="entry name" value="HTH_CRP"/>
</dbReference>
<dbReference type="Gene3D" id="2.60.120.10">
    <property type="entry name" value="Jelly Rolls"/>
    <property type="match status" value="1"/>
</dbReference>
<dbReference type="GO" id="GO:0003677">
    <property type="term" value="F:DNA binding"/>
    <property type="evidence" value="ECO:0007669"/>
    <property type="project" value="UniProtKB-KW"/>
</dbReference>
<keyword evidence="6" id="KW-1185">Reference proteome</keyword>